<feature type="region of interest" description="Disordered" evidence="3">
    <location>
        <begin position="206"/>
        <end position="719"/>
    </location>
</feature>
<dbReference type="Gene3D" id="1.10.1170.10">
    <property type="entry name" value="Inhibitor Of Apoptosis Protein (2mihbC-IAP-1), Chain A"/>
    <property type="match status" value="2"/>
</dbReference>
<evidence type="ECO:0000256" key="1">
    <source>
        <dbReference type="ARBA" id="ARBA00022723"/>
    </source>
</evidence>
<dbReference type="EMBL" id="PDNA01000391">
    <property type="protein sequence ID" value="PGG95938.1"/>
    <property type="molecule type" value="Genomic_DNA"/>
</dbReference>
<dbReference type="STRING" id="1447883.A0A2B7WH63"/>
<keyword evidence="5" id="KW-1185">Reference proteome</keyword>
<reference evidence="4 5" key="1">
    <citation type="submission" date="2017-10" db="EMBL/GenBank/DDBJ databases">
        <title>Comparative genomics in systemic dimorphic fungi from Ajellomycetaceae.</title>
        <authorList>
            <person name="Munoz J.F."/>
            <person name="Mcewen J.G."/>
            <person name="Clay O.K."/>
            <person name="Cuomo C.A."/>
        </authorList>
    </citation>
    <scope>NUCLEOTIDE SEQUENCE [LARGE SCALE GENOMIC DNA]</scope>
    <source>
        <strain evidence="4 5">UAMH7299</strain>
    </source>
</reference>
<proteinExistence type="predicted"/>
<feature type="compositionally biased region" description="Basic residues" evidence="3">
    <location>
        <begin position="207"/>
        <end position="218"/>
    </location>
</feature>
<feature type="compositionally biased region" description="Polar residues" evidence="3">
    <location>
        <begin position="708"/>
        <end position="719"/>
    </location>
</feature>
<dbReference type="InterPro" id="IPR051190">
    <property type="entry name" value="Baculoviral_IAP"/>
</dbReference>
<dbReference type="InterPro" id="IPR001370">
    <property type="entry name" value="BIR_rpt"/>
</dbReference>
<sequence length="806" mass="87698">MGGLGMETVSARLATFEVNQGAGSKGRTSGAKAATKAIAWPHERPSPEELAEAGFYYRPIPLSPDNAACYLCERALDGWEEDDDPVTEHLRHSSACGWAIMMDIKRRSSNPAEIEDPTSDKIVEARRATFASIWPHDGKRGWVCRTEKMVEAGWYFCPNEESEDFVSCAYCNLSLDGWEPKDDPFDEHHRRSPDCSFFVFASTKPAKSTRGRKTRTSKTSRLSTQSNATTISETPSVDLDDAMDTSVLSQATAKAGRPKKGTKGRPRATKSKKEEHIEASSQADIESQNGDVTEPAKVKRTTRGKKRKSDAIEEDANQDRESSAPIEPPPKRRATRTRGSAAQGTTSSLVDRVDAVVSDAESMEIKPKPSRTKAPKRSSSTRKPSASTASKASLRSRAPNHFESEAATQAMLDAEVLSSHGTPVPDHQADVYMHDSPAAFTASVAPAHRAEDDPHGNDDREDSDAVPPKPAKTKAQTRKRAPAKKPSQVQVEEEPVNVNSRVSQSTEVPAAPDVEQDNSVIPEEPLQQDSPEDEIIVVAEKPAPKKVGKAKAAANKSSKGKSQQRLKKDSAKDATPPAMDEDDLATSHAVDDASGKDLARGIRKASHANPEVSPKLSRKQRKPPSHQSAGQRADMERIPQRVVESPAPPTPKPYVQESTPSPSPQSSDAENRPPPTLPSSNRPVKTPAKSQTMMVPLATSTPSASTSKRALQSSLSTTHPWDPADIDEILLKSLGNKENTNFNDLLHAVKGDLTSPEKRMTVEEWILWNAKNGEEKLRNECERLVGVFEKEGGRAMTALEGIECTD</sequence>
<feature type="compositionally biased region" description="Basic and acidic residues" evidence="3">
    <location>
        <begin position="448"/>
        <end position="458"/>
    </location>
</feature>
<dbReference type="SMART" id="SM00238">
    <property type="entry name" value="BIR"/>
    <property type="match status" value="2"/>
</dbReference>
<evidence type="ECO:0000256" key="3">
    <source>
        <dbReference type="SAM" id="MobiDB-lite"/>
    </source>
</evidence>
<feature type="compositionally biased region" description="Basic residues" evidence="3">
    <location>
        <begin position="298"/>
        <end position="308"/>
    </location>
</feature>
<feature type="compositionally biased region" description="Low complexity" evidence="3">
    <location>
        <begin position="486"/>
        <end position="500"/>
    </location>
</feature>
<feature type="compositionally biased region" description="Low complexity" evidence="3">
    <location>
        <begin position="658"/>
        <end position="667"/>
    </location>
</feature>
<evidence type="ECO:0000313" key="4">
    <source>
        <dbReference type="EMBL" id="PGG95938.1"/>
    </source>
</evidence>
<evidence type="ECO:0000313" key="5">
    <source>
        <dbReference type="Proteomes" id="UP000224634"/>
    </source>
</evidence>
<dbReference type="AlphaFoldDB" id="A0A2B7WH63"/>
<organism evidence="4 5">
    <name type="scientific">Polytolypa hystricis (strain UAMH7299)</name>
    <dbReference type="NCBI Taxonomy" id="1447883"/>
    <lineage>
        <taxon>Eukaryota</taxon>
        <taxon>Fungi</taxon>
        <taxon>Dikarya</taxon>
        <taxon>Ascomycota</taxon>
        <taxon>Pezizomycotina</taxon>
        <taxon>Eurotiomycetes</taxon>
        <taxon>Eurotiomycetidae</taxon>
        <taxon>Onygenales</taxon>
        <taxon>Onygenales incertae sedis</taxon>
        <taxon>Polytolypa</taxon>
    </lineage>
</organism>
<dbReference type="Pfam" id="PF00653">
    <property type="entry name" value="BIR"/>
    <property type="match status" value="2"/>
</dbReference>
<evidence type="ECO:0000256" key="2">
    <source>
        <dbReference type="ARBA" id="ARBA00022833"/>
    </source>
</evidence>
<protein>
    <submittedName>
        <fullName evidence="4">Uncharacterized protein</fullName>
    </submittedName>
</protein>
<feature type="compositionally biased region" description="Polar residues" evidence="3">
    <location>
        <begin position="678"/>
        <end position="693"/>
    </location>
</feature>
<dbReference type="PANTHER" id="PTHR46771">
    <property type="entry name" value="DETERIN"/>
    <property type="match status" value="1"/>
</dbReference>
<dbReference type="OrthoDB" id="2196114at2759"/>
<name>A0A2B7WH63_POLH7</name>
<dbReference type="CDD" id="cd00022">
    <property type="entry name" value="BIR"/>
    <property type="match status" value="2"/>
</dbReference>
<keyword evidence="2" id="KW-0862">Zinc</keyword>
<feature type="compositionally biased region" description="Basic residues" evidence="3">
    <location>
        <begin position="471"/>
        <end position="483"/>
    </location>
</feature>
<feature type="compositionally biased region" description="Basic and acidic residues" evidence="3">
    <location>
        <begin position="589"/>
        <end position="600"/>
    </location>
</feature>
<feature type="compositionally biased region" description="Polar residues" evidence="3">
    <location>
        <begin position="337"/>
        <end position="349"/>
    </location>
</feature>
<feature type="compositionally biased region" description="Basic residues" evidence="3">
    <location>
        <begin position="256"/>
        <end position="270"/>
    </location>
</feature>
<comment type="caution">
    <text evidence="4">The sequence shown here is derived from an EMBL/GenBank/DDBJ whole genome shotgun (WGS) entry which is preliminary data.</text>
</comment>
<feature type="compositionally biased region" description="Polar residues" evidence="3">
    <location>
        <begin position="279"/>
        <end position="291"/>
    </location>
</feature>
<dbReference type="Proteomes" id="UP000224634">
    <property type="component" value="Unassembled WGS sequence"/>
</dbReference>
<dbReference type="SUPFAM" id="SSF57924">
    <property type="entry name" value="Inhibitor of apoptosis (IAP) repeat"/>
    <property type="match status" value="2"/>
</dbReference>
<dbReference type="GO" id="GO:0046872">
    <property type="term" value="F:metal ion binding"/>
    <property type="evidence" value="ECO:0007669"/>
    <property type="project" value="UniProtKB-KW"/>
</dbReference>
<feature type="compositionally biased region" description="Basic residues" evidence="3">
    <location>
        <begin position="368"/>
        <end position="380"/>
    </location>
</feature>
<feature type="compositionally biased region" description="Polar residues" evidence="3">
    <location>
        <begin position="381"/>
        <end position="393"/>
    </location>
</feature>
<dbReference type="PANTHER" id="PTHR46771:SF5">
    <property type="entry name" value="DETERIN"/>
    <property type="match status" value="1"/>
</dbReference>
<feature type="compositionally biased region" description="Low complexity" evidence="3">
    <location>
        <begin position="698"/>
        <end position="707"/>
    </location>
</feature>
<gene>
    <name evidence="4" type="ORF">AJ80_09889</name>
</gene>
<dbReference type="PROSITE" id="PS50143">
    <property type="entry name" value="BIR_REPEAT_2"/>
    <property type="match status" value="2"/>
</dbReference>
<keyword evidence="1" id="KW-0479">Metal-binding</keyword>
<accession>A0A2B7WH63</accession>